<evidence type="ECO:0008006" key="4">
    <source>
        <dbReference type="Google" id="ProtNLM"/>
    </source>
</evidence>
<feature type="transmembrane region" description="Helical" evidence="1">
    <location>
        <begin position="220"/>
        <end position="247"/>
    </location>
</feature>
<name>A0A4R5V5T3_9BACT</name>
<comment type="caution">
    <text evidence="2">The sequence shown here is derived from an EMBL/GenBank/DDBJ whole genome shotgun (WGS) entry which is preliminary data.</text>
</comment>
<feature type="transmembrane region" description="Helical" evidence="1">
    <location>
        <begin position="38"/>
        <end position="57"/>
    </location>
</feature>
<gene>
    <name evidence="2" type="ORF">E1898_05500</name>
</gene>
<dbReference type="AlphaFoldDB" id="A0A4R5V5T3"/>
<sequence>MIRLSAKSVENLKLASLYILSSSIVLRFDFLFGGANRFVPFRVLMLLTLFWFFVQFFEPFRPSRVSKATLFFLSIFLLYFSLAHLYWVDSMESLGPFLRNQFHFVYILAGYFLTNYLSTDLSKDQIQTLVKFIIGLVLTVVSLETSLRYLMPTLDLNSESTDYLIEIYTGAQQGLSLDTFYFFKMSSIMFFDSNYVGAFLLIFFALHLFVDYRSDLRRNIVSAIFLLLIFFTLSRAAIFVTGLWLAFNFWNSRSFIPKWVFAIICVMASIVTLFIIQDNVAFTDGSFITKIQILEGLSGFFEQDLPTALFGLGYEVGGYLYSYMSGGYAHIHLAILLGELGLIGTLIYFAYWYFIGIQSGSKVLYLFIPFFIVGLSLADPWEVGYFWASAIIARL</sequence>
<keyword evidence="3" id="KW-1185">Reference proteome</keyword>
<feature type="transmembrane region" description="Helical" evidence="1">
    <location>
        <begin position="100"/>
        <end position="117"/>
    </location>
</feature>
<dbReference type="RefSeq" id="WP_133390143.1">
    <property type="nucleotide sequence ID" value="NZ_SMUW01000029.1"/>
</dbReference>
<evidence type="ECO:0000313" key="2">
    <source>
        <dbReference type="EMBL" id="TDK47320.1"/>
    </source>
</evidence>
<keyword evidence="1" id="KW-0812">Transmembrane</keyword>
<proteinExistence type="predicted"/>
<accession>A0A4R5V5T3</accession>
<feature type="transmembrane region" description="Helical" evidence="1">
    <location>
        <begin position="69"/>
        <end position="88"/>
    </location>
</feature>
<dbReference type="Proteomes" id="UP000295438">
    <property type="component" value="Unassembled WGS sequence"/>
</dbReference>
<keyword evidence="1" id="KW-0472">Membrane</keyword>
<protein>
    <recommendedName>
        <fullName evidence="4">O-antigen ligase domain-containing protein</fullName>
    </recommendedName>
</protein>
<organism evidence="2 3">
    <name type="scientific">Algoriphagus formosus</name>
    <dbReference type="NCBI Taxonomy" id="2007308"/>
    <lineage>
        <taxon>Bacteria</taxon>
        <taxon>Pseudomonadati</taxon>
        <taxon>Bacteroidota</taxon>
        <taxon>Cytophagia</taxon>
        <taxon>Cytophagales</taxon>
        <taxon>Cyclobacteriaceae</taxon>
        <taxon>Algoriphagus</taxon>
    </lineage>
</organism>
<feature type="transmembrane region" description="Helical" evidence="1">
    <location>
        <begin position="129"/>
        <end position="151"/>
    </location>
</feature>
<keyword evidence="1" id="KW-1133">Transmembrane helix</keyword>
<feature type="transmembrane region" description="Helical" evidence="1">
    <location>
        <begin position="195"/>
        <end position="214"/>
    </location>
</feature>
<dbReference type="EMBL" id="SMUW01000029">
    <property type="protein sequence ID" value="TDK47320.1"/>
    <property type="molecule type" value="Genomic_DNA"/>
</dbReference>
<evidence type="ECO:0000256" key="1">
    <source>
        <dbReference type="SAM" id="Phobius"/>
    </source>
</evidence>
<feature type="transmembrane region" description="Helical" evidence="1">
    <location>
        <begin position="12"/>
        <end position="32"/>
    </location>
</feature>
<feature type="transmembrane region" description="Helical" evidence="1">
    <location>
        <begin position="363"/>
        <end position="381"/>
    </location>
</feature>
<feature type="transmembrane region" description="Helical" evidence="1">
    <location>
        <begin position="259"/>
        <end position="276"/>
    </location>
</feature>
<feature type="transmembrane region" description="Helical" evidence="1">
    <location>
        <begin position="329"/>
        <end position="351"/>
    </location>
</feature>
<reference evidence="2 3" key="1">
    <citation type="submission" date="2019-03" db="EMBL/GenBank/DDBJ databases">
        <title>Algoriphagus aquimaris sp. nov., isolated form marine sediment in Pohang, Korea.</title>
        <authorList>
            <person name="Kim J."/>
            <person name="Yoon S.-H."/>
            <person name="Lee S.-S."/>
        </authorList>
    </citation>
    <scope>NUCLEOTIDE SEQUENCE [LARGE SCALE GENOMIC DNA]</scope>
    <source>
        <strain evidence="2 3">F21</strain>
    </source>
</reference>
<evidence type="ECO:0000313" key="3">
    <source>
        <dbReference type="Proteomes" id="UP000295438"/>
    </source>
</evidence>